<dbReference type="Gene3D" id="6.10.140.1060">
    <property type="match status" value="1"/>
</dbReference>
<keyword evidence="11" id="KW-0505">Motor protein</keyword>
<comment type="subcellular location">
    <subcellularLocation>
        <location evidence="1">Cytoplasm</location>
        <location evidence="1">Cytoskeleton</location>
        <location evidence="1">Cilium axoneme</location>
    </subcellularLocation>
</comment>
<evidence type="ECO:0000256" key="11">
    <source>
        <dbReference type="ARBA" id="ARBA00023175"/>
    </source>
</evidence>
<reference evidence="16" key="1">
    <citation type="submission" date="2025-05" db="UniProtKB">
        <authorList>
            <consortium name="RefSeq"/>
        </authorList>
    </citation>
    <scope>NUCLEOTIDE SEQUENCE [LARGE SCALE GENOMIC DNA]</scope>
</reference>
<evidence type="ECO:0000256" key="6">
    <source>
        <dbReference type="ARBA" id="ARBA00022741"/>
    </source>
</evidence>
<feature type="coiled-coil region" evidence="14">
    <location>
        <begin position="3066"/>
        <end position="3093"/>
    </location>
</feature>
<dbReference type="Gene3D" id="1.10.472.130">
    <property type="match status" value="1"/>
</dbReference>
<keyword evidence="3" id="KW-0963">Cytoplasm</keyword>
<accession>A0ABM4B6B5</accession>
<dbReference type="Pfam" id="PF17857">
    <property type="entry name" value="AAA_lid_1"/>
    <property type="match status" value="1"/>
</dbReference>
<protein>
    <submittedName>
        <fullName evidence="17">Dynein axonemal heavy chain 2 isoform X2</fullName>
    </submittedName>
</protein>
<dbReference type="InterPro" id="IPR041589">
    <property type="entry name" value="DNAH3_AAA_lid_1"/>
</dbReference>
<evidence type="ECO:0000256" key="5">
    <source>
        <dbReference type="ARBA" id="ARBA00022737"/>
    </source>
</evidence>
<sequence>MEENSNPALNLMINNIPNLSIVKSTSRMSNCNKVCDEILDNDFDEDNILEILSFMKKQVSLSGFKTSLWSTEHDEIMISFIKNTDDRYRILLCHFDAQKQSLVVSTSIPSYYVDQLFYFLRRRSCKLQLNTIRKDVYFQMVHSSGIESLLGLMTHFYGPQFFQNKTWPESIKNEFVGHLHKFMATLTDAKYKIQGKTVLYIPNEVSNLTAHEASLNKDYVQRLESAMIHWTRQIKEVLNNQDIFETAEQGGPLEEIKFWRSRCFDLSGISSQFDKEGVIQIEDILQMSKSSFVAPFKKLSKLIQDGFDQAQSNLKFLSIIEEPCTALAEAEPLNIPTLLPNLLSLIRIIWVNSQHYRSRERITGLLRKVSNEIINRCSSKISLENIFNGNVKENMKRLNDSIECCLKWKECYDQVSKVHLQFCEKEKWILDQTSIFAQVDAFIQRCKDLLEICEALNHFAHGLDGNKKLTYIFPGLKSPEIVRSLNEVKSTFMRNLEVLKNVRHTILDVKATSWHDDYNSFKSSIKDVEVMIQTILNSAFETINTVQDGAEVLECFVHLSSREAIRRCIDKKTVDIYHLFQGELNAVKRDFNLQRPDISILYPKYAGLALWARTLKKRIDRPFSALKEATFLPKVGLGDEIKQQYSQLAQALDDYVRKLFNEWTNTVEKDTVKLLDVPLMCKNTQKTGMLDIHFDRSLLKLFQEISYWEKLLFEIPHYAANVYSKREELRMLKENVLLVVCDYNKIVAMLNSEERALFKERIRFLDKKIQPGLTKLTWASKGVSEYFVSDCRLNSCKLQAVVNHFKASNVLILKNCSLISENLLLKIDPKRVYEGSEFEAEQENHQIYVKSKLTSLHYDIINTLKKIYEVFRSDGPEVQQNWLSFVEKIDKLIEDAFRLNIKWSLLELSRLINGDSKSSPNPLFRVKVVLEENQVDFSPKLKKIADVVNSVASSLTNCVSSFERLPSILISHYTGQPSIKKVIDDDEETKKLQWIINNGVSKNAGELLKYLTIWDSYKEIWELDKEAFIRRYQRLNPPVSSFDADIARYTEVANNVQKEETIITIQFILLDSSPLKFSILSHCNEWQNGFTRVLKEMGTAKLSELHSYMNTNSKLIRAVPENLEQLKCSINLLEELQANLLNIESNIPPVHEQFFILEKYEINVSEEVQEQLQMLGSAWISFQQCLIDSEIMLKKSKDRFRSALLLQAEEFKKSVNALVDEFALRGPFTSKTFVGEALASIKAFKQQTDVEKAEEKSLQNGLQIFKIEHQSSKLLQLLETNINFLEQIWLITEEWEILWAQWKTEKFTNLVTTEMEKISQNLFKQCIKINREIKDKNWEINDTIRSRIDQLIRTMPLIRDLKNDAIRERHWDQIKTAMQKHFDHQDDDFTLEKIIILGLDQFAEQINEISASASKELLIEKTLKDISNVWEIMNLDIVPYKERGHFKLKSTEEIFQTLEDNQVTLLTLKSSRYVKPFEFEVDKWERTLSLIAEIIELILTVQRQWMYLENIFLGEDIRKQLPRESAEFDEVNNSWKTIMKRLNKDRNVLQGCHFPGMMELLNNMNLKLEEIQKSLDMFLETKRQIFPRFYFLSNDDLLEILGQSKNPEAVQPHLSKCFDNIKSLQMSKLGLSLKQEAFGMFSSDGEYIEFLHPVLVEGPVESWLCDIEHSMRSGLKELLRGCRLGLKKVGTGREKWVKEWAGQLIIIASQIQWTADCSKALLGMKDREDKKTLKNLRKKQIFVLNKLSEQVRGNLTKLQRLKIVALITIEVHARDVIEKMVKSGCSDINAFDWLMQLRMYWEKDVDDCVVCQTNTRFKYGYEYLGNSGRLVITPLTDRCYMTLTTALHLHRGGSPKGPAGTGKTETVKDLGKALGAYVIVVNCSEGLDFRSMGRMYSGLSQTGAWGCFDEFNRINIEVLSVVAQQILSILTALSSGFTKFVFEGREINLVWSCGIFITMNPGYAGRTELPDNLKSMFRPISMVVPDSAMIAEIILFAEGFSNTKVLAKKVDALYSLAVHQLSKQDHYDFGLRALTSLLRYAGKKKRTNPTFSDEEVILISMKDMNVAKLTSQDILLFNGIMSDLFPGIDPPYTDYSKFIAAIEKELKNKNYQCHPNTLQKIIELYETKSTRHATMIVGKTGAGKSVIWRTLQATLTSLKGQPGFNSVKDFPINPKAISLGELYGEFNLQSNEWTDGILSSVMRNTCSDEKPDEKWIVFDGPVDTLWIESMNSVMDDNKVLTLINGERISLPEQVSLLFECENLSVASPATVSRCGMVYIDYADLGWQPFLSSWLEKRNDKASETVLQLLFTKYVQRVIDFKKANCVELVSVSELNSIASLCALLDGLLTEENGVIPTDAENFLKMIELWFLFSLIWSVCGSVDEDSRKKIDNLLRDLDGQFPAKDTVYEYYVDPKQKCWTSWEDQLRSGWRIPPNIPFYKIMVPTVDSIRYNFLLNTLIKIKRPVLLTGPVGTGKTSVVQRILGSLDNNVWSMLTINMSAQTTSNNVQRIIETKVEKRTKGIYVPIDGKQMITFMDDLNMPAKDFYGSQPPLELIRQWIDFGFWYDRQKQTTKCIKDMLLIAAMGPPGGGRTVISNRFLSRFNLINMTFPQESQIKRIFGTMLNQKLQEFEEEVKAAGEIITQATIDIYNSIVQTMLPTPTKIHYLFNLRDISKVFQGLLRANKNYHDTKSSITRLWVHECFRVFADRLINDTDQDSFIALLSEKLGTMFDFSYHNLCPNKVPPIFCDFSKGNGVYEDITDFKSLKTLMEEKLEDYNMEPGFISMDLVLFKDAVEHVSRIIRVIGQPRGNMLLIGVGGSGRQSLTKLATYILGYNIFTIEVSKHYGSNEFHEDLRKLYYQTGVEEKPTVFLFTDTQVAHESFLEDLSNVLSSGDVPNLYTADEFEEIRSALLVKTRSEGLSDNTEVIFKYFIEKVRANLRVVLCMSPVGDPFRNHIRQYPAFVNCTTIDWFCEWPYDALLEVADKYISVMNIGTLEMKSSLSQIFAVIHQSVTEMSNKMLFELKRHNYVTPTNYLELVVGYKSLLAEKSKLLGDAAEKLRNGLKKIDDTREKVEVMSVELEEAKIQVAQFQKQCEEFLVIIVQQKREADEQQKSVSVRSEKIAEEEMKCRVIAEAAQLELDEAIPALQEAIKALESLNKKDMTEIKSYAKPPPLVEKVLEAVMILKGYEPTWAESKRQLGDSNFINKLINFDKDNMSDRVLKKIGTYCNQADFHPDVVGRVSSAAKSLCMWVRAMEVYGRIYRVVEPKKIRLANATAQLDEKQKSLADAKNKLKEVTDKIEELKNDYDKRLSQKEELSCKAKVLELKLDRAAKLVSGLGSERERWEETVSTLEENISYLVGDCLLAAAFLSYAGPFLSNYRDYLVKQTWLVLIRKLKIPCNQDFSFANFMAKPTVVREWNIQGLPSDLFSTENGCIVTRGTRWPLMVDPQGQAIKWIKNMEGKRNLKIIDLQQPDFLRTLENAIQFGIPVLLQNVFEELDPSLTPLLNKSLIKQGGRMLIKLGDKDVEYNPDFKFYICTKLSNPHYTPEISTKTTIVNFAVKEQGLEAQLLGIVVRKERPELEEQKDMLVINIAAGKKKLEDLEDEILRLLNHAQGSLLDDEQLVNTLHSSKITSNQVSEQLKISEQTEMRIDAAREGYRLSAQRASIMFFVLNDLSRVDPMYQFSLDGYIDLFNNSIDKSKKTQKLDERIQNLNDFHTYAVYRYTCRGLFEKHKLLFSFQMCAKILEASGKINIDEYNFFLRGGVVLDKEEQMDNPCSSWLSDASWDNITELDKLPNFHGIIASFEQFSQDWNQWFISAEPESTPLIGEWQNGCNELQRMLIIRSLRPDRVGFCAASFIVNNLGPKFVDPPVLDMRAVLEDSNARTPLIIVLSPGVDPTASLLQLAESCGMINRFHILSLGQGQAPIATRMLKEGVQEGNWVFLANCHLCLSWMPYLDKLIEQIQVEKPHPDFRLWLSSSPHPKFPISILQAGIKMTTEPPKGMKSNLKRLYQLVTDQQFNRCHHQEKYKKLLFSLCFFHSILLERKKFLQLGWNISYSFNDSDFEVSESLLSIYLDGYDVTPWDALKYLIAGVNYGGHVTDEWDRRLLMTYINDCFNDNVLTVPFYKLSSNNYYYIPKDGDLRAYREFLNMLPNIDNPDIFGQTQNADITSQIRETRNLFETVLSLQPQVSSGLHGERPEDKVLELAADVLKKLPDLIDYEQTAKILADDSSPLNVVLLHEISRYNALLKTIKSSLTELQKGIKGFVVMSTDLEETFNYIFDAKVPPLWEKCYPSLKPLASWTRDLVLRVEQFSRWATTARSPIIFWMSAFTFPNGFLTAILQTCARQNNVSVDSLSWDFIVSTVDDRNITQPPKDGVFIRGLYLEGAGWNVRDACLIEAEPMQLVCPLPTIHFKPVENKKKSGKGIYTCPCYYYSNRAGKSGKESFIVAVDLKCGSFSADHWIKRGTALLMSLDE</sequence>
<dbReference type="InterPro" id="IPR042228">
    <property type="entry name" value="Dynein_linker_3"/>
</dbReference>
<dbReference type="Gene3D" id="3.10.490.20">
    <property type="match status" value="1"/>
</dbReference>
<dbReference type="InterPro" id="IPR056759">
    <property type="entry name" value="DYH2-5-8_CC"/>
</dbReference>
<dbReference type="Gene3D" id="1.10.8.720">
    <property type="entry name" value="Region D6 of dynein motor"/>
    <property type="match status" value="1"/>
</dbReference>
<dbReference type="InterPro" id="IPR035706">
    <property type="entry name" value="AAA_9"/>
</dbReference>
<dbReference type="Gene3D" id="1.20.1270.280">
    <property type="match status" value="1"/>
</dbReference>
<dbReference type="InterPro" id="IPR024743">
    <property type="entry name" value="Dynein_HC_stalk"/>
</dbReference>
<keyword evidence="5" id="KW-0677">Repeat</keyword>
<evidence type="ECO:0000256" key="7">
    <source>
        <dbReference type="ARBA" id="ARBA00022840"/>
    </source>
</evidence>
<keyword evidence="4" id="KW-0493">Microtubule</keyword>
<dbReference type="PANTHER" id="PTHR22878:SF68">
    <property type="entry name" value="DYNEIN HEAVY CHAIN 6, AXONEMAL-LIKE"/>
    <property type="match status" value="1"/>
</dbReference>
<keyword evidence="12" id="KW-0206">Cytoskeleton</keyword>
<dbReference type="Gene3D" id="1.10.287.2620">
    <property type="match status" value="1"/>
</dbReference>
<evidence type="ECO:0000256" key="10">
    <source>
        <dbReference type="ARBA" id="ARBA00023069"/>
    </source>
</evidence>
<keyword evidence="16" id="KW-1185">Reference proteome</keyword>
<dbReference type="CDD" id="cd00009">
    <property type="entry name" value="AAA"/>
    <property type="match status" value="1"/>
</dbReference>
<dbReference type="InterPro" id="IPR013602">
    <property type="entry name" value="Dynein_heavy_linker"/>
</dbReference>
<dbReference type="InterPro" id="IPR027417">
    <property type="entry name" value="P-loop_NTPase"/>
</dbReference>
<comment type="similarity">
    <text evidence="2">Belongs to the dynein heavy chain family.</text>
</comment>
<dbReference type="RefSeq" id="XP_065644391.1">
    <property type="nucleotide sequence ID" value="XM_065788319.1"/>
</dbReference>
<dbReference type="Gene3D" id="1.10.8.1220">
    <property type="match status" value="1"/>
</dbReference>
<evidence type="ECO:0000256" key="4">
    <source>
        <dbReference type="ARBA" id="ARBA00022701"/>
    </source>
</evidence>
<dbReference type="Pfam" id="PF12777">
    <property type="entry name" value="MT"/>
    <property type="match status" value="1"/>
</dbReference>
<dbReference type="InterPro" id="IPR041658">
    <property type="entry name" value="AAA_lid_11"/>
</dbReference>
<dbReference type="Pfam" id="PF12775">
    <property type="entry name" value="AAA_7"/>
    <property type="match status" value="1"/>
</dbReference>
<keyword evidence="9 14" id="KW-0175">Coiled coil</keyword>
<dbReference type="Gene3D" id="1.10.8.710">
    <property type="match status" value="1"/>
</dbReference>
<dbReference type="InterPro" id="IPR035699">
    <property type="entry name" value="AAA_6"/>
</dbReference>
<evidence type="ECO:0000259" key="15">
    <source>
        <dbReference type="SMART" id="SM00382"/>
    </source>
</evidence>
<dbReference type="InterPro" id="IPR043160">
    <property type="entry name" value="Dynein_C_barrel"/>
</dbReference>
<feature type="domain" description="AAA+ ATPase" evidence="15">
    <location>
        <begin position="2461"/>
        <end position="2608"/>
    </location>
</feature>
<keyword evidence="6" id="KW-0547">Nucleotide-binding</keyword>
<dbReference type="Gene3D" id="1.20.140.100">
    <property type="entry name" value="Dynein heavy chain, N-terminal domain 2"/>
    <property type="match status" value="1"/>
</dbReference>
<dbReference type="Pfam" id="PF18198">
    <property type="entry name" value="AAA_lid_11"/>
    <property type="match status" value="1"/>
</dbReference>
<dbReference type="Gene3D" id="1.20.920.20">
    <property type="match status" value="1"/>
</dbReference>
<dbReference type="InterPro" id="IPR003593">
    <property type="entry name" value="AAA+_ATPase"/>
</dbReference>
<evidence type="ECO:0000256" key="3">
    <source>
        <dbReference type="ARBA" id="ARBA00022490"/>
    </source>
</evidence>
<dbReference type="PANTHER" id="PTHR22878">
    <property type="entry name" value="DYNEIN HEAVY CHAIN 6, AXONEMAL-LIKE-RELATED"/>
    <property type="match status" value="1"/>
</dbReference>
<dbReference type="Pfam" id="PF08393">
    <property type="entry name" value="DHC_N2"/>
    <property type="match status" value="1"/>
</dbReference>
<feature type="coiled-coil region" evidence="14">
    <location>
        <begin position="3586"/>
        <end position="3613"/>
    </location>
</feature>
<proteinExistence type="inferred from homology"/>
<dbReference type="GeneID" id="100199248"/>
<evidence type="ECO:0000256" key="12">
    <source>
        <dbReference type="ARBA" id="ARBA00023212"/>
    </source>
</evidence>
<dbReference type="Pfam" id="PF25007">
    <property type="entry name" value="DYH2-5-8_CC"/>
    <property type="match status" value="1"/>
</dbReference>
<dbReference type="Pfam" id="PF18199">
    <property type="entry name" value="Dynein_C"/>
    <property type="match status" value="1"/>
</dbReference>
<dbReference type="Pfam" id="PF12780">
    <property type="entry name" value="AAA_8"/>
    <property type="match status" value="1"/>
</dbReference>
<reference evidence="17" key="2">
    <citation type="submission" date="2025-08" db="UniProtKB">
        <authorList>
            <consortium name="RefSeq"/>
        </authorList>
    </citation>
    <scope>IDENTIFICATION</scope>
</reference>
<dbReference type="Gene3D" id="1.20.58.1120">
    <property type="match status" value="1"/>
</dbReference>
<feature type="coiled-coil region" evidence="14">
    <location>
        <begin position="3272"/>
        <end position="3355"/>
    </location>
</feature>
<gene>
    <name evidence="17" type="primary">LOC100199248</name>
</gene>
<evidence type="ECO:0000256" key="9">
    <source>
        <dbReference type="ARBA" id="ARBA00023054"/>
    </source>
</evidence>
<evidence type="ECO:0000256" key="2">
    <source>
        <dbReference type="ARBA" id="ARBA00008887"/>
    </source>
</evidence>
<dbReference type="Pfam" id="PF03028">
    <property type="entry name" value="Dynein_heavy"/>
    <property type="match status" value="1"/>
</dbReference>
<dbReference type="InterPro" id="IPR041228">
    <property type="entry name" value="Dynein_C"/>
</dbReference>
<dbReference type="Pfam" id="PF08385">
    <property type="entry name" value="DHC_N1"/>
    <property type="match status" value="1"/>
</dbReference>
<keyword evidence="10" id="KW-0969">Cilium</keyword>
<keyword evidence="7" id="KW-0067">ATP-binding</keyword>
<evidence type="ECO:0000313" key="16">
    <source>
        <dbReference type="Proteomes" id="UP001652625"/>
    </source>
</evidence>
<evidence type="ECO:0000256" key="1">
    <source>
        <dbReference type="ARBA" id="ARBA00004430"/>
    </source>
</evidence>
<keyword evidence="13" id="KW-0966">Cell projection</keyword>
<dbReference type="SUPFAM" id="SSF52540">
    <property type="entry name" value="P-loop containing nucleoside triphosphate hydrolases"/>
    <property type="match status" value="4"/>
</dbReference>
<dbReference type="InterPro" id="IPR004273">
    <property type="entry name" value="Dynein_heavy_D6_P-loop"/>
</dbReference>
<dbReference type="InterPro" id="IPR042222">
    <property type="entry name" value="Dynein_2_N"/>
</dbReference>
<organism evidence="16 17">
    <name type="scientific">Hydra vulgaris</name>
    <name type="common">Hydra</name>
    <name type="synonym">Hydra attenuata</name>
    <dbReference type="NCBI Taxonomy" id="6087"/>
    <lineage>
        <taxon>Eukaryota</taxon>
        <taxon>Metazoa</taxon>
        <taxon>Cnidaria</taxon>
        <taxon>Hydrozoa</taxon>
        <taxon>Hydroidolina</taxon>
        <taxon>Anthoathecata</taxon>
        <taxon>Aplanulata</taxon>
        <taxon>Hydridae</taxon>
        <taxon>Hydra</taxon>
    </lineage>
</organism>
<name>A0ABM4B6B5_HYDVU</name>
<dbReference type="Pfam" id="PF12781">
    <property type="entry name" value="AAA_9"/>
    <property type="match status" value="1"/>
</dbReference>
<evidence type="ECO:0000256" key="13">
    <source>
        <dbReference type="ARBA" id="ARBA00023273"/>
    </source>
</evidence>
<evidence type="ECO:0000313" key="17">
    <source>
        <dbReference type="RefSeq" id="XP_065644391.1"/>
    </source>
</evidence>
<dbReference type="Gene3D" id="1.20.920.30">
    <property type="match status" value="1"/>
</dbReference>
<dbReference type="Gene3D" id="3.40.50.300">
    <property type="entry name" value="P-loop containing nucleotide triphosphate hydrolases"/>
    <property type="match status" value="5"/>
</dbReference>
<dbReference type="InterPro" id="IPR041466">
    <property type="entry name" value="Dynein_AAA5_ext"/>
</dbReference>
<dbReference type="SMART" id="SM00382">
    <property type="entry name" value="AAA"/>
    <property type="match status" value="2"/>
</dbReference>
<dbReference type="Proteomes" id="UP001652625">
    <property type="component" value="Chromosome 01"/>
</dbReference>
<keyword evidence="8" id="KW-0243">Dynein</keyword>
<dbReference type="Gene3D" id="3.20.180.20">
    <property type="entry name" value="Dynein heavy chain, N-terminal domain 2"/>
    <property type="match status" value="1"/>
</dbReference>
<dbReference type="InterPro" id="IPR024317">
    <property type="entry name" value="Dynein_heavy_chain_D4_dom"/>
</dbReference>
<evidence type="ECO:0000256" key="8">
    <source>
        <dbReference type="ARBA" id="ARBA00023017"/>
    </source>
</evidence>
<dbReference type="InterPro" id="IPR043157">
    <property type="entry name" value="Dynein_AAA1S"/>
</dbReference>
<dbReference type="InterPro" id="IPR013594">
    <property type="entry name" value="Dynein_heavy_tail"/>
</dbReference>
<dbReference type="Pfam" id="PF17852">
    <property type="entry name" value="Dynein_AAA_lid"/>
    <property type="match status" value="1"/>
</dbReference>
<dbReference type="InterPro" id="IPR042219">
    <property type="entry name" value="AAA_lid_11_sf"/>
</dbReference>
<dbReference type="Pfam" id="PF12774">
    <property type="entry name" value="AAA_6"/>
    <property type="match status" value="1"/>
</dbReference>
<feature type="domain" description="AAA+ ATPase" evidence="15">
    <location>
        <begin position="1851"/>
        <end position="1987"/>
    </location>
</feature>
<dbReference type="InterPro" id="IPR026983">
    <property type="entry name" value="DHC"/>
</dbReference>
<evidence type="ECO:0000256" key="14">
    <source>
        <dbReference type="SAM" id="Coils"/>
    </source>
</evidence>